<dbReference type="EMBL" id="AGZS01000006">
    <property type="protein sequence ID" value="EJD64637.1"/>
    <property type="molecule type" value="Genomic_DNA"/>
</dbReference>
<keyword evidence="13" id="KW-1185">Reference proteome</keyword>
<dbReference type="GO" id="GO:0046872">
    <property type="term" value="F:metal ion binding"/>
    <property type="evidence" value="ECO:0007669"/>
    <property type="project" value="UniProtKB-KW"/>
</dbReference>
<evidence type="ECO:0000256" key="7">
    <source>
        <dbReference type="ARBA" id="ARBA00035120"/>
    </source>
</evidence>
<dbReference type="PANTHER" id="PTHR28259:SF1">
    <property type="entry name" value="FLUORIDE EXPORT PROTEIN 1-RELATED"/>
    <property type="match status" value="1"/>
</dbReference>
<evidence type="ECO:0000256" key="9">
    <source>
        <dbReference type="ARBA" id="ARBA00049940"/>
    </source>
</evidence>
<feature type="region of interest" description="Disordered" evidence="11">
    <location>
        <begin position="1"/>
        <end position="26"/>
    </location>
</feature>
<dbReference type="STRING" id="857290.HMPREF9156_01132"/>
<feature type="transmembrane region" description="Helical" evidence="10">
    <location>
        <begin position="74"/>
        <end position="94"/>
    </location>
</feature>
<dbReference type="Proteomes" id="UP000006415">
    <property type="component" value="Unassembled WGS sequence"/>
</dbReference>
<evidence type="ECO:0000256" key="3">
    <source>
        <dbReference type="ARBA" id="ARBA00022692"/>
    </source>
</evidence>
<proteinExistence type="inferred from homology"/>
<evidence type="ECO:0000256" key="2">
    <source>
        <dbReference type="ARBA" id="ARBA00022475"/>
    </source>
</evidence>
<keyword evidence="3 10" id="KW-0812">Transmembrane</keyword>
<dbReference type="InterPro" id="IPR003691">
    <property type="entry name" value="FluC"/>
</dbReference>
<keyword evidence="4 10" id="KW-1133">Transmembrane helix</keyword>
<dbReference type="GO" id="GO:0062054">
    <property type="term" value="F:fluoride channel activity"/>
    <property type="evidence" value="ECO:0007669"/>
    <property type="project" value="UniProtKB-UniRule"/>
</dbReference>
<evidence type="ECO:0000313" key="13">
    <source>
        <dbReference type="Proteomes" id="UP000006415"/>
    </source>
</evidence>
<keyword evidence="10" id="KW-0479">Metal-binding</keyword>
<evidence type="ECO:0000256" key="4">
    <source>
        <dbReference type="ARBA" id="ARBA00022989"/>
    </source>
</evidence>
<comment type="caution">
    <text evidence="12">The sequence shown here is derived from an EMBL/GenBank/DDBJ whole genome shotgun (WGS) entry which is preliminary data.</text>
</comment>
<evidence type="ECO:0000256" key="11">
    <source>
        <dbReference type="SAM" id="MobiDB-lite"/>
    </source>
</evidence>
<dbReference type="HAMAP" id="MF_00454">
    <property type="entry name" value="FluC"/>
    <property type="match status" value="1"/>
</dbReference>
<dbReference type="PANTHER" id="PTHR28259">
    <property type="entry name" value="FLUORIDE EXPORT PROTEIN 1-RELATED"/>
    <property type="match status" value="1"/>
</dbReference>
<name>J0LLE1_9BIFI</name>
<keyword evidence="2 10" id="KW-1003">Cell membrane</keyword>
<comment type="similarity">
    <text evidence="7 10">Belongs to the fluoride channel Fluc/FEX (TC 1.A.43) family.</text>
</comment>
<keyword evidence="10" id="KW-0406">Ion transport</keyword>
<dbReference type="GO" id="GO:0140114">
    <property type="term" value="P:cellular detoxification of fluoride"/>
    <property type="evidence" value="ECO:0007669"/>
    <property type="project" value="UniProtKB-UniRule"/>
</dbReference>
<feature type="transmembrane region" description="Helical" evidence="10">
    <location>
        <begin position="34"/>
        <end position="54"/>
    </location>
</feature>
<comment type="activity regulation">
    <text evidence="10">Na(+) is not transported, but it plays an essential structural role and its presence is essential for fluoride channel function.</text>
</comment>
<gene>
    <name evidence="10" type="primary">fluC</name>
    <name evidence="10" type="synonym">crcB</name>
    <name evidence="12" type="ORF">HMPREF9156_01132</name>
</gene>
<organism evidence="12 13">
    <name type="scientific">Scardovia wiggsiae F0424</name>
    <dbReference type="NCBI Taxonomy" id="857290"/>
    <lineage>
        <taxon>Bacteria</taxon>
        <taxon>Bacillati</taxon>
        <taxon>Actinomycetota</taxon>
        <taxon>Actinomycetes</taxon>
        <taxon>Bifidobacteriales</taxon>
        <taxon>Bifidobacteriaceae</taxon>
        <taxon>Scardovia</taxon>
    </lineage>
</organism>
<keyword evidence="5 10" id="KW-0472">Membrane</keyword>
<keyword evidence="10" id="KW-0915">Sodium</keyword>
<evidence type="ECO:0000256" key="8">
    <source>
        <dbReference type="ARBA" id="ARBA00035585"/>
    </source>
</evidence>
<feature type="binding site" evidence="10">
    <location>
        <position position="121"/>
    </location>
    <ligand>
        <name>Na(+)</name>
        <dbReference type="ChEBI" id="CHEBI:29101"/>
        <note>structural</note>
    </ligand>
</feature>
<comment type="catalytic activity">
    <reaction evidence="8">
        <text>fluoride(in) = fluoride(out)</text>
        <dbReference type="Rhea" id="RHEA:76159"/>
        <dbReference type="ChEBI" id="CHEBI:17051"/>
    </reaction>
    <physiologicalReaction direction="left-to-right" evidence="8">
        <dbReference type="Rhea" id="RHEA:76160"/>
    </physiologicalReaction>
</comment>
<evidence type="ECO:0000256" key="10">
    <source>
        <dbReference type="HAMAP-Rule" id="MF_00454"/>
    </source>
</evidence>
<feature type="transmembrane region" description="Helical" evidence="10">
    <location>
        <begin position="115"/>
        <end position="136"/>
    </location>
</feature>
<evidence type="ECO:0000256" key="5">
    <source>
        <dbReference type="ARBA" id="ARBA00023136"/>
    </source>
</evidence>
<comment type="subcellular location">
    <subcellularLocation>
        <location evidence="1 10">Cell membrane</location>
        <topology evidence="1 10">Multi-pass membrane protein</topology>
    </subcellularLocation>
</comment>
<feature type="transmembrane region" description="Helical" evidence="10">
    <location>
        <begin position="142"/>
        <end position="163"/>
    </location>
</feature>
<feature type="binding site" evidence="10">
    <location>
        <position position="118"/>
    </location>
    <ligand>
        <name>Na(+)</name>
        <dbReference type="ChEBI" id="CHEBI:29101"/>
        <note>structural</note>
    </ligand>
</feature>
<reference evidence="12 13" key="1">
    <citation type="submission" date="2012-01" db="EMBL/GenBank/DDBJ databases">
        <title>The Genome Sequence of Scardovia wiggsiae F0424.</title>
        <authorList>
            <consortium name="The Broad Institute Genome Sequencing Platform"/>
            <person name="Earl A."/>
            <person name="Ward D."/>
            <person name="Feldgarden M."/>
            <person name="Gevers D."/>
            <person name="Izard J."/>
            <person name="Ganesan A."/>
            <person name="Baranova O.V."/>
            <person name="Blanton J.M."/>
            <person name="Tanner A.C."/>
            <person name="Mathney J."/>
            <person name="Dewhirst F.E."/>
            <person name="Young S.K."/>
            <person name="Zeng Q."/>
            <person name="Gargeya S."/>
            <person name="Fitzgerald M."/>
            <person name="Haas B."/>
            <person name="Abouelleil A."/>
            <person name="Alvarado L."/>
            <person name="Arachchi H.M."/>
            <person name="Berlin A."/>
            <person name="Chapman S.B."/>
            <person name="Gearin G."/>
            <person name="Goldberg J."/>
            <person name="Griggs A."/>
            <person name="Gujja S."/>
            <person name="Hansen M."/>
            <person name="Heiman D."/>
            <person name="Howarth C."/>
            <person name="Larimer J."/>
            <person name="Lui A."/>
            <person name="MacDonald P.J.P."/>
            <person name="McCowen C."/>
            <person name="Montmayeur A."/>
            <person name="Murphy C."/>
            <person name="Neiman D."/>
            <person name="Pearson M."/>
            <person name="Priest M."/>
            <person name="Roberts A."/>
            <person name="Saif S."/>
            <person name="Shea T."/>
            <person name="Sisk P."/>
            <person name="Stolte C."/>
            <person name="Sykes S."/>
            <person name="Wortman J."/>
            <person name="Nusbaum C."/>
            <person name="Birren B."/>
        </authorList>
    </citation>
    <scope>NUCLEOTIDE SEQUENCE [LARGE SCALE GENOMIC DNA]</scope>
    <source>
        <strain evidence="12 13">F0424</strain>
    </source>
</reference>
<dbReference type="SMR" id="J0LLE1"/>
<dbReference type="eggNOG" id="COG0239">
    <property type="taxonomic scope" value="Bacteria"/>
</dbReference>
<dbReference type="RefSeq" id="WP_007148195.1">
    <property type="nucleotide sequence ID" value="NZ_AKCI01000001.1"/>
</dbReference>
<dbReference type="GO" id="GO:0005886">
    <property type="term" value="C:plasma membrane"/>
    <property type="evidence" value="ECO:0007669"/>
    <property type="project" value="UniProtKB-SubCell"/>
</dbReference>
<keyword evidence="10" id="KW-0813">Transport</keyword>
<evidence type="ECO:0000256" key="6">
    <source>
        <dbReference type="ARBA" id="ARBA00023303"/>
    </source>
</evidence>
<evidence type="ECO:0000313" key="12">
    <source>
        <dbReference type="EMBL" id="EJD64637.1"/>
    </source>
</evidence>
<keyword evidence="6 10" id="KW-0407">Ion channel</keyword>
<sequence length="180" mass="18620">MGTEHYKGPQNTPPGAHSAETDPGSAAADPLKDWTLYAAVFIGGCVGTGLRYTLSAVFPYLPSSAHGWQADFHPGTLCANLLACLLYAGLSAFFSRRHAIKTHNGAVADRALGTGLCGGLSTMSTLAFEGFSALHAEDIGGFAAYMAATFILGIASACLGAYCGKKVCGHIGSSEGKREW</sequence>
<dbReference type="HOGENOM" id="CLU_114342_4_0_11"/>
<dbReference type="AlphaFoldDB" id="J0LLE1"/>
<dbReference type="OrthoDB" id="3240363at2"/>
<accession>J0LLE1</accession>
<protein>
    <recommendedName>
        <fullName evidence="10">Fluoride-specific ion channel FluC</fullName>
    </recommendedName>
</protein>
<dbReference type="Pfam" id="PF02537">
    <property type="entry name" value="CRCB"/>
    <property type="match status" value="1"/>
</dbReference>
<evidence type="ECO:0000256" key="1">
    <source>
        <dbReference type="ARBA" id="ARBA00004651"/>
    </source>
</evidence>
<dbReference type="TCDB" id="1.A.43.3.2">
    <property type="family name" value="the camphor resistance or fluoride exporter (fluc) family"/>
</dbReference>
<comment type="function">
    <text evidence="9 10">Fluoride-specific ion channel. Important for reducing fluoride concentration in the cell, thus reducing its toxicity.</text>
</comment>